<dbReference type="EMBL" id="CP051635">
    <property type="protein sequence ID" value="UTD00163.1"/>
    <property type="molecule type" value="Genomic_DNA"/>
</dbReference>
<evidence type="ECO:0000313" key="1">
    <source>
        <dbReference type="EMBL" id="UTD00163.1"/>
    </source>
</evidence>
<dbReference type="Proteomes" id="UP001056981">
    <property type="component" value="Chromosome"/>
</dbReference>
<name>A0A9Q9BNI1_TREDN</name>
<dbReference type="PROSITE" id="PS51257">
    <property type="entry name" value="PROKAR_LIPOPROTEIN"/>
    <property type="match status" value="1"/>
</dbReference>
<sequence>MKRIKFVIVYMLLLLILYSLCSCGGNVTVPLGVIIYIYKDNSNSFTADELKRLRITSNGIVVGDSLPDGTKIGGLGIDENGNYYRILSYYLGTGHSNWWAKRIRASYKSKMKNFYFTIEDTSGVYETFTMKPLDDTYEIVDETIPVIKYTVILKKK</sequence>
<evidence type="ECO:0008006" key="3">
    <source>
        <dbReference type="Google" id="ProtNLM"/>
    </source>
</evidence>
<reference evidence="1" key="1">
    <citation type="submission" date="2020-04" db="EMBL/GenBank/DDBJ databases">
        <title>Comparative genomics of oral phylogroup-2 Treponema strains.</title>
        <authorList>
            <person name="Zeng H."/>
            <person name="Chan Y.K."/>
            <person name="Watt R.M."/>
        </authorList>
    </citation>
    <scope>NUCLEOTIDE SEQUENCE</scope>
    <source>
        <strain evidence="1">OMZ 905</strain>
    </source>
</reference>
<dbReference type="RefSeq" id="WP_253716179.1">
    <property type="nucleotide sequence ID" value="NZ_CP051522.1"/>
</dbReference>
<gene>
    <name evidence="1" type="ORF">E4N86_05390</name>
</gene>
<accession>A0A9Q9BNI1</accession>
<organism evidence="1 2">
    <name type="scientific">Treponema denticola</name>
    <dbReference type="NCBI Taxonomy" id="158"/>
    <lineage>
        <taxon>Bacteria</taxon>
        <taxon>Pseudomonadati</taxon>
        <taxon>Spirochaetota</taxon>
        <taxon>Spirochaetia</taxon>
        <taxon>Spirochaetales</taxon>
        <taxon>Treponemataceae</taxon>
        <taxon>Treponema</taxon>
    </lineage>
</organism>
<dbReference type="AlphaFoldDB" id="A0A9Q9BNI1"/>
<proteinExistence type="predicted"/>
<evidence type="ECO:0000313" key="2">
    <source>
        <dbReference type="Proteomes" id="UP001056981"/>
    </source>
</evidence>
<protein>
    <recommendedName>
        <fullName evidence="3">Lipoprotein</fullName>
    </recommendedName>
</protein>